<keyword evidence="3" id="KW-0255">Endonuclease</keyword>
<dbReference type="GO" id="GO:0016788">
    <property type="term" value="F:hydrolase activity, acting on ester bonds"/>
    <property type="evidence" value="ECO:0007669"/>
    <property type="project" value="InterPro"/>
</dbReference>
<keyword evidence="6" id="KW-0325">Glycoprotein</keyword>
<evidence type="ECO:0000313" key="9">
    <source>
        <dbReference type="Proteomes" id="UP000027037"/>
    </source>
</evidence>
<dbReference type="InterPro" id="IPR008947">
    <property type="entry name" value="PLipase_C/P1_nuclease_dom_sf"/>
</dbReference>
<dbReference type="PATRIC" id="fig|1280946.3.peg.1960"/>
<keyword evidence="9" id="KW-1185">Reference proteome</keyword>
<evidence type="ECO:0000256" key="7">
    <source>
        <dbReference type="SAM" id="SignalP"/>
    </source>
</evidence>
<evidence type="ECO:0000256" key="3">
    <source>
        <dbReference type="ARBA" id="ARBA00022759"/>
    </source>
</evidence>
<evidence type="ECO:0000256" key="1">
    <source>
        <dbReference type="ARBA" id="ARBA00022722"/>
    </source>
</evidence>
<accession>A0A062U7N7</accession>
<sequence length="272" mass="30293">MFGGGAMLRLICSAILGAALALPAAAWGKTGHRIIGEVAQSYLSEPAAEAVEEILGAEGLAEAADWPDYMRSNPDTFWRSEANPWHYVTIPQGMTYEETTAPEGGDAITALEKFRALAVDPNASLEDRQLALRFIVHLVGDLHQPLHAGNGTDRGGNWVEVVFFDQISNLHEVWDEKLIQYEELSFSEWAKWLEQKITPDQMSEWASARPAEWADESAAIRDTIYPENQILSYDYAYMARPILNEQMSKGGVRLAAYLNRMFEPQADTSAIE</sequence>
<dbReference type="GO" id="GO:0003676">
    <property type="term" value="F:nucleic acid binding"/>
    <property type="evidence" value="ECO:0007669"/>
    <property type="project" value="InterPro"/>
</dbReference>
<dbReference type="SUPFAM" id="SSF48537">
    <property type="entry name" value="Phospholipase C/P1 nuclease"/>
    <property type="match status" value="1"/>
</dbReference>
<reference evidence="8 9" key="1">
    <citation type="journal article" date="2014" name="Antonie Van Leeuwenhoek">
        <title>Hyphomonas beringensis sp. nov. and Hyphomonas chukchiensis sp. nov., isolated from surface seawater of the Bering Sea and Chukchi Sea.</title>
        <authorList>
            <person name="Li C."/>
            <person name="Lai Q."/>
            <person name="Li G."/>
            <person name="Dong C."/>
            <person name="Wang J."/>
            <person name="Liao Y."/>
            <person name="Shao Z."/>
        </authorList>
    </citation>
    <scope>NUCLEOTIDE SEQUENCE [LARGE SCALE GENOMIC DNA]</scope>
    <source>
        <strain evidence="8 9">25B14_1</strain>
    </source>
</reference>
<keyword evidence="7" id="KW-0732">Signal</keyword>
<keyword evidence="5" id="KW-1015">Disulfide bond</keyword>
<comment type="caution">
    <text evidence="8">The sequence shown here is derived from an EMBL/GenBank/DDBJ whole genome shotgun (WGS) entry which is preliminary data.</text>
</comment>
<feature type="chain" id="PRO_5001614413" description="S1/P1 Nuclease" evidence="7">
    <location>
        <begin position="29"/>
        <end position="272"/>
    </location>
</feature>
<evidence type="ECO:0000256" key="4">
    <source>
        <dbReference type="ARBA" id="ARBA00022801"/>
    </source>
</evidence>
<dbReference type="Gene3D" id="1.10.575.10">
    <property type="entry name" value="P1 Nuclease"/>
    <property type="match status" value="1"/>
</dbReference>
<proteinExistence type="predicted"/>
<dbReference type="Pfam" id="PF02265">
    <property type="entry name" value="S1-P1_nuclease"/>
    <property type="match status" value="1"/>
</dbReference>
<dbReference type="GO" id="GO:0006308">
    <property type="term" value="P:DNA catabolic process"/>
    <property type="evidence" value="ECO:0007669"/>
    <property type="project" value="InterPro"/>
</dbReference>
<protein>
    <recommendedName>
        <fullName evidence="10">S1/P1 Nuclease</fullName>
    </recommendedName>
</protein>
<feature type="signal peptide" evidence="7">
    <location>
        <begin position="1"/>
        <end position="28"/>
    </location>
</feature>
<dbReference type="STRING" id="1280946.HY29_14750"/>
<keyword evidence="1" id="KW-0540">Nuclease</keyword>
<keyword evidence="2" id="KW-0479">Metal-binding</keyword>
<evidence type="ECO:0000256" key="6">
    <source>
        <dbReference type="ARBA" id="ARBA00023180"/>
    </source>
</evidence>
<dbReference type="GO" id="GO:0046872">
    <property type="term" value="F:metal ion binding"/>
    <property type="evidence" value="ECO:0007669"/>
    <property type="project" value="UniProtKB-KW"/>
</dbReference>
<evidence type="ECO:0008006" key="10">
    <source>
        <dbReference type="Google" id="ProtNLM"/>
    </source>
</evidence>
<dbReference type="CDD" id="cd11010">
    <property type="entry name" value="S1-P1_nuclease"/>
    <property type="match status" value="1"/>
</dbReference>
<organism evidence="8 9">
    <name type="scientific">Hyphomonas beringensis</name>
    <dbReference type="NCBI Taxonomy" id="1280946"/>
    <lineage>
        <taxon>Bacteria</taxon>
        <taxon>Pseudomonadati</taxon>
        <taxon>Pseudomonadota</taxon>
        <taxon>Alphaproteobacteria</taxon>
        <taxon>Hyphomonadales</taxon>
        <taxon>Hyphomonadaceae</taxon>
        <taxon>Hyphomonas</taxon>
    </lineage>
</organism>
<dbReference type="InterPro" id="IPR003154">
    <property type="entry name" value="S1/P1nuclease"/>
</dbReference>
<dbReference type="PANTHER" id="PTHR33146">
    <property type="entry name" value="ENDONUCLEASE 4"/>
    <property type="match status" value="1"/>
</dbReference>
<dbReference type="AlphaFoldDB" id="A0A062U7N7"/>
<evidence type="ECO:0000256" key="5">
    <source>
        <dbReference type="ARBA" id="ARBA00023157"/>
    </source>
</evidence>
<dbReference type="PANTHER" id="PTHR33146:SF26">
    <property type="entry name" value="ENDONUCLEASE 4"/>
    <property type="match status" value="1"/>
</dbReference>
<keyword evidence="4" id="KW-0378">Hydrolase</keyword>
<dbReference type="eggNOG" id="ENOG502Z82C">
    <property type="taxonomic scope" value="Bacteria"/>
</dbReference>
<evidence type="ECO:0000256" key="2">
    <source>
        <dbReference type="ARBA" id="ARBA00022723"/>
    </source>
</evidence>
<gene>
    <name evidence="8" type="ORF">HY29_14750</name>
</gene>
<dbReference type="GO" id="GO:0004519">
    <property type="term" value="F:endonuclease activity"/>
    <property type="evidence" value="ECO:0007669"/>
    <property type="project" value="UniProtKB-KW"/>
</dbReference>
<dbReference type="OrthoDB" id="267579at2"/>
<name>A0A062U7N7_9PROT</name>
<dbReference type="Proteomes" id="UP000027037">
    <property type="component" value="Unassembled WGS sequence"/>
</dbReference>
<evidence type="ECO:0000313" key="8">
    <source>
        <dbReference type="EMBL" id="KCZ54292.1"/>
    </source>
</evidence>
<dbReference type="EMBL" id="AWFF01000039">
    <property type="protein sequence ID" value="KCZ54292.1"/>
    <property type="molecule type" value="Genomic_DNA"/>
</dbReference>